<evidence type="ECO:0000313" key="2">
    <source>
        <dbReference type="EMBL" id="GKT04984.1"/>
    </source>
</evidence>
<keyword evidence="1" id="KW-0472">Membrane</keyword>
<dbReference type="RefSeq" id="WP_407882250.1">
    <property type="nucleotide sequence ID" value="NZ_BQXO01000001.1"/>
</dbReference>
<keyword evidence="1" id="KW-0812">Transmembrane</keyword>
<evidence type="ECO:0000256" key="1">
    <source>
        <dbReference type="SAM" id="Phobius"/>
    </source>
</evidence>
<keyword evidence="3" id="KW-1185">Reference proteome</keyword>
<gene>
    <name evidence="2" type="ORF">JCM31185_02730</name>
</gene>
<reference evidence="2 3" key="1">
    <citation type="submission" date="2022-03" db="EMBL/GenBank/DDBJ databases">
        <title>Draft genome sequence of Furfurilactobacillus curtus JCM 31185.</title>
        <authorList>
            <person name="Suzuki S."/>
            <person name="Endo A."/>
            <person name="Kajikawa A."/>
        </authorList>
    </citation>
    <scope>NUCLEOTIDE SEQUENCE [LARGE SCALE GENOMIC DNA]</scope>
    <source>
        <strain evidence="2 3">JCM 31185</strain>
    </source>
</reference>
<organism evidence="2 3">
    <name type="scientific">Furfurilactobacillus curtus</name>
    <dbReference type="NCBI Taxonomy" id="1746200"/>
    <lineage>
        <taxon>Bacteria</taxon>
        <taxon>Bacillati</taxon>
        <taxon>Bacillota</taxon>
        <taxon>Bacilli</taxon>
        <taxon>Lactobacillales</taxon>
        <taxon>Lactobacillaceae</taxon>
        <taxon>Furfurilactobacillus</taxon>
    </lineage>
</organism>
<feature type="transmembrane region" description="Helical" evidence="1">
    <location>
        <begin position="6"/>
        <end position="28"/>
    </location>
</feature>
<dbReference type="EMBL" id="BQXO01000001">
    <property type="protein sequence ID" value="GKT04984.1"/>
    <property type="molecule type" value="Genomic_DNA"/>
</dbReference>
<comment type="caution">
    <text evidence="2">The sequence shown here is derived from an EMBL/GenBank/DDBJ whole genome shotgun (WGS) entry which is preliminary data.</text>
</comment>
<sequence length="120" mass="13686">MEIGPLSEWVAAVAELLAVCVALFLPYINNFRESKRRQEKFRKTIVTLAQGALHQDQMAQKQLQRFVMIAFFISSNPKEQDIVEIGMQIDTLLQHQPLDDAQTAQLIDLIDSLKCSKLRS</sequence>
<protein>
    <recommendedName>
        <fullName evidence="4">Transcriptional regulator</fullName>
    </recommendedName>
</protein>
<accession>A0ABQ5JN62</accession>
<dbReference type="Proteomes" id="UP001628078">
    <property type="component" value="Unassembled WGS sequence"/>
</dbReference>
<evidence type="ECO:0000313" key="3">
    <source>
        <dbReference type="Proteomes" id="UP001628078"/>
    </source>
</evidence>
<keyword evidence="1" id="KW-1133">Transmembrane helix</keyword>
<name>A0ABQ5JN62_9LACO</name>
<evidence type="ECO:0008006" key="4">
    <source>
        <dbReference type="Google" id="ProtNLM"/>
    </source>
</evidence>
<proteinExistence type="predicted"/>